<organism evidence="1 2">
    <name type="scientific">Leptospira barantonii</name>
    <dbReference type="NCBI Taxonomy" id="2023184"/>
    <lineage>
        <taxon>Bacteria</taxon>
        <taxon>Pseudomonadati</taxon>
        <taxon>Spirochaetota</taxon>
        <taxon>Spirochaetia</taxon>
        <taxon>Leptospirales</taxon>
        <taxon>Leptospiraceae</taxon>
        <taxon>Leptospira</taxon>
    </lineage>
</organism>
<dbReference type="Proteomes" id="UP000298429">
    <property type="component" value="Unassembled WGS sequence"/>
</dbReference>
<proteinExistence type="predicted"/>
<evidence type="ECO:0000313" key="2">
    <source>
        <dbReference type="Proteomes" id="UP000298429"/>
    </source>
</evidence>
<protein>
    <submittedName>
        <fullName evidence="1">Uncharacterized protein</fullName>
    </submittedName>
</protein>
<dbReference type="EMBL" id="RQGN01000067">
    <property type="protein sequence ID" value="TGL99865.1"/>
    <property type="molecule type" value="Genomic_DNA"/>
</dbReference>
<comment type="caution">
    <text evidence="1">The sequence shown here is derived from an EMBL/GenBank/DDBJ whole genome shotgun (WGS) entry which is preliminary data.</text>
</comment>
<name>A0A5F2B389_9LEPT</name>
<dbReference type="OrthoDB" id="9974426at2"/>
<evidence type="ECO:0000313" key="1">
    <source>
        <dbReference type="EMBL" id="TGL99865.1"/>
    </source>
</evidence>
<sequence>MNIRKKIIITILLGTLYCCRSSAEISHALHDTSIPYPPLTSEDQVTVIPKSYSSDRMINIGEHKFKLKGDKTGQIYLYIGALMIEGGNAKDRIDLAISYARKIGADTLRFSYSYQSKLRFWELRFKAAVGMPPREEEEKGDYFLMARKLKKNSQQ</sequence>
<reference evidence="1 2" key="1">
    <citation type="journal article" date="2019" name="PLoS Negl. Trop. Dis.">
        <title>Revisiting the worldwide diversity of Leptospira species in the environment.</title>
        <authorList>
            <person name="Vincent A.T."/>
            <person name="Schiettekatte O."/>
            <person name="Bourhy P."/>
            <person name="Veyrier F.J."/>
            <person name="Picardeau M."/>
        </authorList>
    </citation>
    <scope>NUCLEOTIDE SEQUENCE [LARGE SCALE GENOMIC DNA]</scope>
    <source>
        <strain evidence="1 2">201702444</strain>
    </source>
</reference>
<accession>A0A5F2B389</accession>
<dbReference type="AlphaFoldDB" id="A0A5F2B389"/>
<gene>
    <name evidence="1" type="ORF">EHQ76_12995</name>
</gene>